<dbReference type="GO" id="GO:0047429">
    <property type="term" value="F:nucleoside triphosphate diphosphatase activity"/>
    <property type="evidence" value="ECO:0007669"/>
    <property type="project" value="InterPro"/>
</dbReference>
<protein>
    <submittedName>
        <fullName evidence="2">Nucleoside triphosphate pyrophosphohydrolase</fullName>
    </submittedName>
</protein>
<dbReference type="PANTHER" id="PTHR30522">
    <property type="entry name" value="NUCLEOSIDE TRIPHOSPHATE PYROPHOSPHOHYDROLASE"/>
    <property type="match status" value="1"/>
</dbReference>
<evidence type="ECO:0000313" key="3">
    <source>
        <dbReference type="Proteomes" id="UP000094570"/>
    </source>
</evidence>
<dbReference type="CDD" id="cd11529">
    <property type="entry name" value="NTP-PPase_MazG_Cterm"/>
    <property type="match status" value="1"/>
</dbReference>
<organism evidence="2 3">
    <name type="scientific">Fervidobacterium thailandense</name>
    <dbReference type="NCBI Taxonomy" id="1008305"/>
    <lineage>
        <taxon>Bacteria</taxon>
        <taxon>Thermotogati</taxon>
        <taxon>Thermotogota</taxon>
        <taxon>Thermotogae</taxon>
        <taxon>Thermotogales</taxon>
        <taxon>Fervidobacteriaceae</taxon>
        <taxon>Fervidobacterium</taxon>
    </lineage>
</organism>
<evidence type="ECO:0000259" key="1">
    <source>
        <dbReference type="Pfam" id="PF03819"/>
    </source>
</evidence>
<proteinExistence type="predicted"/>
<dbReference type="OrthoDB" id="9808939at2"/>
<dbReference type="GO" id="GO:0006203">
    <property type="term" value="P:dGTP catabolic process"/>
    <property type="evidence" value="ECO:0007669"/>
    <property type="project" value="TreeGrafter"/>
</dbReference>
<dbReference type="Pfam" id="PF03819">
    <property type="entry name" value="MazG"/>
    <property type="match status" value="2"/>
</dbReference>
<feature type="domain" description="NTP pyrophosphohydrolase MazG-like" evidence="1">
    <location>
        <begin position="35"/>
        <end position="108"/>
    </location>
</feature>
<dbReference type="SUPFAM" id="SSF101386">
    <property type="entry name" value="all-alpha NTP pyrophosphatases"/>
    <property type="match status" value="2"/>
</dbReference>
<feature type="domain" description="NTP pyrophosphohydrolase MazG-like" evidence="1">
    <location>
        <begin position="174"/>
        <end position="226"/>
    </location>
</feature>
<keyword evidence="2" id="KW-0378">Hydrolase</keyword>
<name>A0A1E3G4C6_9BACT</name>
<accession>A0A1E3G4C6</accession>
<dbReference type="GO" id="GO:0046052">
    <property type="term" value="P:UTP catabolic process"/>
    <property type="evidence" value="ECO:0007669"/>
    <property type="project" value="TreeGrafter"/>
</dbReference>
<dbReference type="GO" id="GO:0046061">
    <property type="term" value="P:dATP catabolic process"/>
    <property type="evidence" value="ECO:0007669"/>
    <property type="project" value="TreeGrafter"/>
</dbReference>
<dbReference type="NCBIfam" id="NF007113">
    <property type="entry name" value="PRK09562.1"/>
    <property type="match status" value="1"/>
</dbReference>
<dbReference type="GO" id="GO:0006950">
    <property type="term" value="P:response to stress"/>
    <property type="evidence" value="ECO:0007669"/>
    <property type="project" value="UniProtKB-ARBA"/>
</dbReference>
<comment type="caution">
    <text evidence="2">The sequence shown here is derived from an EMBL/GenBank/DDBJ whole genome shotgun (WGS) entry which is preliminary data.</text>
</comment>
<keyword evidence="3" id="KW-1185">Reference proteome</keyword>
<gene>
    <name evidence="2" type="ORF">A4H02_02330</name>
</gene>
<reference evidence="3" key="1">
    <citation type="submission" date="2016-04" db="EMBL/GenBank/DDBJ databases">
        <title>The genome sequence project of a novel Fervidobacterium isolate from a hot spring in Thailand.</title>
        <authorList>
            <person name="Gonzalez J.M."/>
            <person name="Cuecas A."/>
            <person name="Kanoksilapatham W."/>
        </authorList>
    </citation>
    <scope>NUCLEOTIDE SEQUENCE [LARGE SCALE GENOMIC DNA]</scope>
    <source>
        <strain evidence="3">FC2004</strain>
    </source>
</reference>
<sequence length="262" mass="30381">MSKHGKGKLGEVFERLVEVMERLRSPEGCEWDRAQTHESLKPYLIEEAYEVLNAIDSGDDEELKEELGDVLLQVIFHAQIAAERGAFDIKDVIEVLTEKLIRRHPHVFGDAQGYSYARWEEIKAKEKGQKKRTSIGDVNHALPGLSLARRVQENAAGVGFDWTRIEDVWSKVHEEIEELKNTKSYEEIEEELGDLIFAIVNLSRFLNVDPETAVRKATEKFIQRFEKMERLIEMDGKKLEELPLEVLDQYWELAKEQQESKE</sequence>
<dbReference type="Proteomes" id="UP000094570">
    <property type="component" value="Unassembled WGS sequence"/>
</dbReference>
<dbReference type="RefSeq" id="WP_069292549.1">
    <property type="nucleotide sequence ID" value="NZ_CP140110.1"/>
</dbReference>
<dbReference type="GO" id="GO:0046076">
    <property type="term" value="P:dTTP catabolic process"/>
    <property type="evidence" value="ECO:0007669"/>
    <property type="project" value="TreeGrafter"/>
</dbReference>
<dbReference type="Gene3D" id="1.10.287.1080">
    <property type="entry name" value="MazG-like"/>
    <property type="match status" value="2"/>
</dbReference>
<dbReference type="GO" id="GO:0046047">
    <property type="term" value="P:TTP catabolic process"/>
    <property type="evidence" value="ECO:0007669"/>
    <property type="project" value="TreeGrafter"/>
</dbReference>
<dbReference type="InterPro" id="IPR004518">
    <property type="entry name" value="MazG-like_dom"/>
</dbReference>
<dbReference type="InterPro" id="IPR048015">
    <property type="entry name" value="NTP-PPase_MazG-like_N"/>
</dbReference>
<dbReference type="AlphaFoldDB" id="A0A1E3G4C6"/>
<dbReference type="PANTHER" id="PTHR30522:SF0">
    <property type="entry name" value="NUCLEOSIDE TRIPHOSPHATE PYROPHOSPHOHYDROLASE"/>
    <property type="match status" value="1"/>
</dbReference>
<dbReference type="InterPro" id="IPR011551">
    <property type="entry name" value="NTP_PyrPHydrolase_MazG"/>
</dbReference>
<dbReference type="EMBL" id="LWAF01000002">
    <property type="protein sequence ID" value="ODN31125.1"/>
    <property type="molecule type" value="Genomic_DNA"/>
</dbReference>
<dbReference type="STRING" id="1008305.A4H02_02330"/>
<dbReference type="CDD" id="cd11528">
    <property type="entry name" value="NTP-PPase_MazG_Nterm"/>
    <property type="match status" value="1"/>
</dbReference>
<dbReference type="FunFam" id="1.10.287.1080:FF:000001">
    <property type="entry name" value="Nucleoside triphosphate pyrophosphohydrolase"/>
    <property type="match status" value="1"/>
</dbReference>
<evidence type="ECO:0000313" key="2">
    <source>
        <dbReference type="EMBL" id="ODN31125.1"/>
    </source>
</evidence>
<dbReference type="InterPro" id="IPR048011">
    <property type="entry name" value="NTP-PPase_MazG-like_C"/>
</dbReference>
<dbReference type="GO" id="GO:0046081">
    <property type="term" value="P:dUTP catabolic process"/>
    <property type="evidence" value="ECO:0007669"/>
    <property type="project" value="TreeGrafter"/>
</dbReference>
<dbReference type="NCBIfam" id="TIGR00444">
    <property type="entry name" value="mazG"/>
    <property type="match status" value="1"/>
</dbReference>